<dbReference type="Proteomes" id="UP000257109">
    <property type="component" value="Unassembled WGS sequence"/>
</dbReference>
<evidence type="ECO:0000313" key="2">
    <source>
        <dbReference type="EMBL" id="RDY10812.1"/>
    </source>
</evidence>
<protein>
    <recommendedName>
        <fullName evidence="1">G-patch domain-containing protein</fullName>
    </recommendedName>
</protein>
<evidence type="ECO:0000259" key="1">
    <source>
        <dbReference type="PROSITE" id="PS50174"/>
    </source>
</evidence>
<dbReference type="GO" id="GO:0003676">
    <property type="term" value="F:nucleic acid binding"/>
    <property type="evidence" value="ECO:0007669"/>
    <property type="project" value="InterPro"/>
</dbReference>
<reference evidence="2" key="1">
    <citation type="submission" date="2018-05" db="EMBL/GenBank/DDBJ databases">
        <title>Draft genome of Mucuna pruriens seed.</title>
        <authorList>
            <person name="Nnadi N.E."/>
            <person name="Vos R."/>
            <person name="Hasami M.H."/>
            <person name="Devisetty U.K."/>
            <person name="Aguiy J.C."/>
        </authorList>
    </citation>
    <scope>NUCLEOTIDE SEQUENCE [LARGE SCALE GENOMIC DNA]</scope>
    <source>
        <strain evidence="2">JCA_2017</strain>
    </source>
</reference>
<comment type="caution">
    <text evidence="2">The sequence shown here is derived from an EMBL/GenBank/DDBJ whole genome shotgun (WGS) entry which is preliminary data.</text>
</comment>
<sequence length="185" mass="20624">MDPKRKSWEKSSSLYALDQSHSTSPFSTPMLAEYIEGDNEVLETSFQSLKIASTTSAEIEKRGPKSSRVEIMADRVLIKGGYQPGKGLCHKLEGIAEPVMVQENLGMEGLSYQGTSTEGRPNWKTLESQKQNANQSNKPIEGEDVEVEALVEMERWIKQEGLKFQSLAEDLEGINLGDETEKKEV</sequence>
<proteinExistence type="predicted"/>
<dbReference type="EMBL" id="QJKJ01000770">
    <property type="protein sequence ID" value="RDY10812.1"/>
    <property type="molecule type" value="Genomic_DNA"/>
</dbReference>
<feature type="domain" description="G-patch" evidence="1">
    <location>
        <begin position="69"/>
        <end position="115"/>
    </location>
</feature>
<accession>A0A371I6Z6</accession>
<dbReference type="Pfam" id="PF01585">
    <property type="entry name" value="G-patch"/>
    <property type="match status" value="1"/>
</dbReference>
<organism evidence="2 3">
    <name type="scientific">Mucuna pruriens</name>
    <name type="common">Velvet bean</name>
    <name type="synonym">Dolichos pruriens</name>
    <dbReference type="NCBI Taxonomy" id="157652"/>
    <lineage>
        <taxon>Eukaryota</taxon>
        <taxon>Viridiplantae</taxon>
        <taxon>Streptophyta</taxon>
        <taxon>Embryophyta</taxon>
        <taxon>Tracheophyta</taxon>
        <taxon>Spermatophyta</taxon>
        <taxon>Magnoliopsida</taxon>
        <taxon>eudicotyledons</taxon>
        <taxon>Gunneridae</taxon>
        <taxon>Pentapetalae</taxon>
        <taxon>rosids</taxon>
        <taxon>fabids</taxon>
        <taxon>Fabales</taxon>
        <taxon>Fabaceae</taxon>
        <taxon>Papilionoideae</taxon>
        <taxon>50 kb inversion clade</taxon>
        <taxon>NPAAA clade</taxon>
        <taxon>indigoferoid/millettioid clade</taxon>
        <taxon>Phaseoleae</taxon>
        <taxon>Mucuna</taxon>
    </lineage>
</organism>
<feature type="non-terminal residue" evidence="2">
    <location>
        <position position="1"/>
    </location>
</feature>
<keyword evidence="3" id="KW-1185">Reference proteome</keyword>
<evidence type="ECO:0000313" key="3">
    <source>
        <dbReference type="Proteomes" id="UP000257109"/>
    </source>
</evidence>
<dbReference type="PROSITE" id="PS50174">
    <property type="entry name" value="G_PATCH"/>
    <property type="match status" value="1"/>
</dbReference>
<gene>
    <name evidence="2" type="ORF">CR513_04613</name>
</gene>
<dbReference type="InterPro" id="IPR000467">
    <property type="entry name" value="G_patch_dom"/>
</dbReference>
<dbReference type="AlphaFoldDB" id="A0A371I6Z6"/>
<name>A0A371I6Z6_MUCPR</name>